<keyword evidence="1" id="KW-0732">Signal</keyword>
<name>B7S897_9HYME</name>
<dbReference type="EMBL" id="EF710644">
    <property type="protein sequence ID" value="ACE75121.1"/>
    <property type="molecule type" value="Genomic_DNA"/>
</dbReference>
<evidence type="ECO:0000313" key="2">
    <source>
        <dbReference type="EMBL" id="ACE75121.1"/>
    </source>
</evidence>
<protein>
    <submittedName>
        <fullName evidence="2">Uncharacterized protein</fullName>
    </submittedName>
</protein>
<feature type="signal peptide" evidence="1">
    <location>
        <begin position="1"/>
        <end position="23"/>
    </location>
</feature>
<evidence type="ECO:0000256" key="1">
    <source>
        <dbReference type="SAM" id="SignalP"/>
    </source>
</evidence>
<accession>B7S897</accession>
<organism evidence="2">
    <name type="scientific">Glyptapanteles flavicoxis</name>
    <dbReference type="NCBI Taxonomy" id="463051"/>
    <lineage>
        <taxon>Eukaryota</taxon>
        <taxon>Metazoa</taxon>
        <taxon>Ecdysozoa</taxon>
        <taxon>Arthropoda</taxon>
        <taxon>Hexapoda</taxon>
        <taxon>Insecta</taxon>
        <taxon>Pterygota</taxon>
        <taxon>Neoptera</taxon>
        <taxon>Endopterygota</taxon>
        <taxon>Hymenoptera</taxon>
        <taxon>Apocrita</taxon>
        <taxon>Ichneumonoidea</taxon>
        <taxon>Braconidae</taxon>
        <taxon>Microgastrinae</taxon>
        <taxon>Glyptapanteles</taxon>
    </lineage>
</organism>
<proteinExistence type="predicted"/>
<dbReference type="AlphaFoldDB" id="B7S897"/>
<reference evidence="2" key="1">
    <citation type="submission" date="2007-06" db="EMBL/GenBank/DDBJ databases">
        <title>Bracovirus Evolution: Comparative Genomics of Multiple Viral and Proviral Genomes.</title>
        <authorList>
            <person name="Desjardins C.A."/>
            <person name="Gundersen-Rindal D.E."/>
            <person name="Hostetler J.B."/>
            <person name="Tallon L.J."/>
            <person name="Utterback T.R."/>
            <person name="Fuester R.W."/>
            <person name="Schatz M.C."/>
            <person name="Pedroni M.J."/>
            <person name="Fadrosh D.W."/>
            <person name="Haas B.J."/>
            <person name="Toms B.S."/>
            <person name="Chen D."/>
            <person name="Nene V."/>
        </authorList>
    </citation>
    <scope>NUCLEOTIDE SEQUENCE</scope>
</reference>
<feature type="chain" id="PRO_5002863681" evidence="1">
    <location>
        <begin position="24"/>
        <end position="98"/>
    </location>
</feature>
<sequence length="98" mass="10707">MVFAKTSILLFCLILGTSVFSNGSSTGLASAKPAIRSEAYELLGINVPNLNQNFRRNLDYVKIYGSITNQQGAVFHDENVSGPVFYGSTTSQNNNIYH</sequence>
<gene>
    <name evidence="2" type="ORF">GFP_L7_0630</name>
</gene>